<dbReference type="Pfam" id="PF10250">
    <property type="entry name" value="O-FucT"/>
    <property type="match status" value="1"/>
</dbReference>
<dbReference type="Proteomes" id="UP001396334">
    <property type="component" value="Unassembled WGS sequence"/>
</dbReference>
<evidence type="ECO:0000256" key="12">
    <source>
        <dbReference type="ARBA" id="ARBA00023277"/>
    </source>
</evidence>
<dbReference type="InterPro" id="IPR019378">
    <property type="entry name" value="GDP-Fuc_O-FucTrfase"/>
</dbReference>
<keyword evidence="10" id="KW-0325">Glycoprotein</keyword>
<proteinExistence type="inferred from homology"/>
<dbReference type="PANTHER" id="PTHR31741">
    <property type="entry name" value="OS02G0726500 PROTEIN-RELATED"/>
    <property type="match status" value="1"/>
</dbReference>
<evidence type="ECO:0000256" key="4">
    <source>
        <dbReference type="ARBA" id="ARBA00022676"/>
    </source>
</evidence>
<comment type="similarity">
    <text evidence="3">Belongs to the glycosyltransferase GT106 family.</text>
</comment>
<keyword evidence="7" id="KW-0735">Signal-anchor</keyword>
<dbReference type="PANTHER" id="PTHR31741:SF4">
    <property type="entry name" value="O-FUCOSYLTRANSFERASE 28"/>
    <property type="match status" value="1"/>
</dbReference>
<keyword evidence="5" id="KW-0808">Transferase</keyword>
<evidence type="ECO:0000256" key="8">
    <source>
        <dbReference type="ARBA" id="ARBA00022989"/>
    </source>
</evidence>
<evidence type="ECO:0000256" key="9">
    <source>
        <dbReference type="ARBA" id="ARBA00023136"/>
    </source>
</evidence>
<organism evidence="14 15">
    <name type="scientific">Hibiscus sabdariffa</name>
    <name type="common">roselle</name>
    <dbReference type="NCBI Taxonomy" id="183260"/>
    <lineage>
        <taxon>Eukaryota</taxon>
        <taxon>Viridiplantae</taxon>
        <taxon>Streptophyta</taxon>
        <taxon>Embryophyta</taxon>
        <taxon>Tracheophyta</taxon>
        <taxon>Spermatophyta</taxon>
        <taxon>Magnoliopsida</taxon>
        <taxon>eudicotyledons</taxon>
        <taxon>Gunneridae</taxon>
        <taxon>Pentapetalae</taxon>
        <taxon>rosids</taxon>
        <taxon>malvids</taxon>
        <taxon>Malvales</taxon>
        <taxon>Malvaceae</taxon>
        <taxon>Malvoideae</taxon>
        <taxon>Hibiscus</taxon>
    </lineage>
</organism>
<keyword evidence="11" id="KW-0294">Fucose metabolism</keyword>
<evidence type="ECO:0000313" key="14">
    <source>
        <dbReference type="EMBL" id="KAK9005594.1"/>
    </source>
</evidence>
<keyword evidence="4" id="KW-0328">Glycosyltransferase</keyword>
<accession>A0ABR2QY18</accession>
<comment type="pathway">
    <text evidence="2">Glycan metabolism.</text>
</comment>
<evidence type="ECO:0000256" key="11">
    <source>
        <dbReference type="ARBA" id="ARBA00023253"/>
    </source>
</evidence>
<keyword evidence="15" id="KW-1185">Reference proteome</keyword>
<sequence>MAQHVVSETQRSIPKCIFERITICDMVNVAKIINVTLVLAQLDHESLCTHPSGFKDIFDGRHFINVLKDDIEIVEYLPTEYSSIKPLFKAPPLQLAAATLTMCPSCQRVADGGKDLSTTTSIAFRI</sequence>
<keyword evidence="8" id="KW-1133">Transmembrane helix</keyword>
<protein>
    <recommendedName>
        <fullName evidence="13">O-fucosyltransferase family protein</fullName>
    </recommendedName>
</protein>
<name>A0ABR2QY18_9ROSI</name>
<evidence type="ECO:0000256" key="1">
    <source>
        <dbReference type="ARBA" id="ARBA00004606"/>
    </source>
</evidence>
<evidence type="ECO:0000256" key="2">
    <source>
        <dbReference type="ARBA" id="ARBA00004881"/>
    </source>
</evidence>
<keyword evidence="9" id="KW-0472">Membrane</keyword>
<evidence type="ECO:0000256" key="6">
    <source>
        <dbReference type="ARBA" id="ARBA00022692"/>
    </source>
</evidence>
<keyword evidence="12" id="KW-0119">Carbohydrate metabolism</keyword>
<comment type="subcellular location">
    <subcellularLocation>
        <location evidence="1">Membrane</location>
        <topology evidence="1">Single-pass type II membrane protein</topology>
    </subcellularLocation>
</comment>
<gene>
    <name evidence="14" type="ORF">V6N11_043022</name>
</gene>
<evidence type="ECO:0000256" key="3">
    <source>
        <dbReference type="ARBA" id="ARBA00007737"/>
    </source>
</evidence>
<evidence type="ECO:0000256" key="13">
    <source>
        <dbReference type="ARBA" id="ARBA00030350"/>
    </source>
</evidence>
<keyword evidence="6" id="KW-0812">Transmembrane</keyword>
<evidence type="ECO:0000256" key="5">
    <source>
        <dbReference type="ARBA" id="ARBA00022679"/>
    </source>
</evidence>
<comment type="caution">
    <text evidence="14">The sequence shown here is derived from an EMBL/GenBank/DDBJ whole genome shotgun (WGS) entry which is preliminary data.</text>
</comment>
<evidence type="ECO:0000256" key="10">
    <source>
        <dbReference type="ARBA" id="ARBA00023180"/>
    </source>
</evidence>
<dbReference type="EMBL" id="JBBPBN010000030">
    <property type="protein sequence ID" value="KAK9005594.1"/>
    <property type="molecule type" value="Genomic_DNA"/>
</dbReference>
<evidence type="ECO:0000256" key="7">
    <source>
        <dbReference type="ARBA" id="ARBA00022968"/>
    </source>
</evidence>
<evidence type="ECO:0000313" key="15">
    <source>
        <dbReference type="Proteomes" id="UP001396334"/>
    </source>
</evidence>
<reference evidence="14 15" key="1">
    <citation type="journal article" date="2024" name="G3 (Bethesda)">
        <title>Genome assembly of Hibiscus sabdariffa L. provides insights into metabolisms of medicinal natural products.</title>
        <authorList>
            <person name="Kim T."/>
        </authorList>
    </citation>
    <scope>NUCLEOTIDE SEQUENCE [LARGE SCALE GENOMIC DNA]</scope>
    <source>
        <strain evidence="14">TK-2024</strain>
        <tissue evidence="14">Old leaves</tissue>
    </source>
</reference>